<dbReference type="SUPFAM" id="SSF54593">
    <property type="entry name" value="Glyoxalase/Bleomycin resistance protein/Dihydroxybiphenyl dioxygenase"/>
    <property type="match status" value="1"/>
</dbReference>
<evidence type="ECO:0000313" key="3">
    <source>
        <dbReference type="Proteomes" id="UP001164803"/>
    </source>
</evidence>
<dbReference type="PANTHER" id="PTHR21366">
    <property type="entry name" value="GLYOXALASE FAMILY PROTEIN"/>
    <property type="match status" value="1"/>
</dbReference>
<gene>
    <name evidence="2" type="ORF">NZD86_00600</name>
</gene>
<keyword evidence="3" id="KW-1185">Reference proteome</keyword>
<dbReference type="InterPro" id="IPR029068">
    <property type="entry name" value="Glyas_Bleomycin-R_OHBP_Dase"/>
</dbReference>
<dbReference type="Pfam" id="PF00903">
    <property type="entry name" value="Glyoxalase"/>
    <property type="match status" value="1"/>
</dbReference>
<dbReference type="Gene3D" id="3.10.180.10">
    <property type="entry name" value="2,3-Dihydroxybiphenyl 1,2-Dioxygenase, domain 1"/>
    <property type="match status" value="1"/>
</dbReference>
<feature type="domain" description="VOC" evidence="1">
    <location>
        <begin position="6"/>
        <end position="125"/>
    </location>
</feature>
<reference evidence="2" key="1">
    <citation type="submission" date="2022-08" db="EMBL/GenBank/DDBJ databases">
        <title>Alicyclobacillus dauci DSM2870, complete genome.</title>
        <authorList>
            <person name="Wang Q."/>
            <person name="Cai R."/>
            <person name="Wang Z."/>
        </authorList>
    </citation>
    <scope>NUCLEOTIDE SEQUENCE</scope>
    <source>
        <strain evidence="2">DSM 28700</strain>
    </source>
</reference>
<dbReference type="EMBL" id="CP104064">
    <property type="protein sequence ID" value="WAH37114.1"/>
    <property type="molecule type" value="Genomic_DNA"/>
</dbReference>
<proteinExistence type="predicted"/>
<organism evidence="2 3">
    <name type="scientific">Alicyclobacillus dauci</name>
    <dbReference type="NCBI Taxonomy" id="1475485"/>
    <lineage>
        <taxon>Bacteria</taxon>
        <taxon>Bacillati</taxon>
        <taxon>Bacillota</taxon>
        <taxon>Bacilli</taxon>
        <taxon>Bacillales</taxon>
        <taxon>Alicyclobacillaceae</taxon>
        <taxon>Alicyclobacillus</taxon>
    </lineage>
</organism>
<dbReference type="PANTHER" id="PTHR21366:SF22">
    <property type="entry name" value="VOC DOMAIN-CONTAINING PROTEIN"/>
    <property type="match status" value="1"/>
</dbReference>
<protein>
    <submittedName>
        <fullName evidence="2">VOC family protein</fullName>
    </submittedName>
</protein>
<accession>A0ABY6Z2I6</accession>
<evidence type="ECO:0000313" key="2">
    <source>
        <dbReference type="EMBL" id="WAH37114.1"/>
    </source>
</evidence>
<name>A0ABY6Z2I6_9BACL</name>
<dbReference type="RefSeq" id="WP_268044555.1">
    <property type="nucleotide sequence ID" value="NZ_CP104064.1"/>
</dbReference>
<dbReference type="Proteomes" id="UP001164803">
    <property type="component" value="Chromosome"/>
</dbReference>
<dbReference type="InterPro" id="IPR004360">
    <property type="entry name" value="Glyas_Fos-R_dOase_dom"/>
</dbReference>
<dbReference type="InterPro" id="IPR037523">
    <property type="entry name" value="VOC_core"/>
</dbReference>
<dbReference type="InterPro" id="IPR050383">
    <property type="entry name" value="GlyoxalaseI/FosfomycinResist"/>
</dbReference>
<dbReference type="PROSITE" id="PS51819">
    <property type="entry name" value="VOC"/>
    <property type="match status" value="1"/>
</dbReference>
<sequence>MVNVQSFHHVSIVVTDLVRAREFYKTVIGLKEIKRPNLDSDGAWFGIGEQQVHLIVHPTGQTLRQEHTLDTRDGHLALRVKSYHDTIEHLNSHHVSFKMNPHSKTGWPQIYVCDPDGNIIELNAESLDG</sequence>
<evidence type="ECO:0000259" key="1">
    <source>
        <dbReference type="PROSITE" id="PS51819"/>
    </source>
</evidence>